<evidence type="ECO:0000313" key="2">
    <source>
        <dbReference type="Proteomes" id="UP001296873"/>
    </source>
</evidence>
<sequence>MPQPIVGFHRDEEGHWVAELACGHGRHVRHRPPFQVRAWTQSAAGRQAMLGVRLDCRKCLPEQAADVQG</sequence>
<evidence type="ECO:0000313" key="1">
    <source>
        <dbReference type="EMBL" id="MBK1666885.1"/>
    </source>
</evidence>
<proteinExistence type="predicted"/>
<accession>A0ABS1D939</accession>
<organism evidence="1 2">
    <name type="scientific">Rhodovibrio sodomensis</name>
    <dbReference type="NCBI Taxonomy" id="1088"/>
    <lineage>
        <taxon>Bacteria</taxon>
        <taxon>Pseudomonadati</taxon>
        <taxon>Pseudomonadota</taxon>
        <taxon>Alphaproteobacteria</taxon>
        <taxon>Rhodospirillales</taxon>
        <taxon>Rhodovibrionaceae</taxon>
        <taxon>Rhodovibrio</taxon>
    </lineage>
</organism>
<reference evidence="1 2" key="1">
    <citation type="journal article" date="2020" name="Microorganisms">
        <title>Osmotic Adaptation and Compatible Solute Biosynthesis of Phototrophic Bacteria as Revealed from Genome Analyses.</title>
        <authorList>
            <person name="Imhoff J.F."/>
            <person name="Rahn T."/>
            <person name="Kunzel S."/>
            <person name="Keller A."/>
            <person name="Neulinger S.C."/>
        </authorList>
    </citation>
    <scope>NUCLEOTIDE SEQUENCE [LARGE SCALE GENOMIC DNA]</scope>
    <source>
        <strain evidence="1 2">DSM 9895</strain>
    </source>
</reference>
<gene>
    <name evidence="1" type="ORF">CKO28_02360</name>
</gene>
<name>A0ABS1D939_9PROT</name>
<dbReference type="InterPro" id="IPR021948">
    <property type="entry name" value="DUF3565"/>
</dbReference>
<comment type="caution">
    <text evidence="1">The sequence shown here is derived from an EMBL/GenBank/DDBJ whole genome shotgun (WGS) entry which is preliminary data.</text>
</comment>
<dbReference type="Proteomes" id="UP001296873">
    <property type="component" value="Unassembled WGS sequence"/>
</dbReference>
<dbReference type="EMBL" id="NRRL01000002">
    <property type="protein sequence ID" value="MBK1666885.1"/>
    <property type="molecule type" value="Genomic_DNA"/>
</dbReference>
<protein>
    <submittedName>
        <fullName evidence="1">GNAT family acetyltransferase</fullName>
    </submittedName>
</protein>
<keyword evidence="2" id="KW-1185">Reference proteome</keyword>
<dbReference type="Pfam" id="PF12088">
    <property type="entry name" value="DUF3565"/>
    <property type="match status" value="1"/>
</dbReference>